<gene>
    <name evidence="2" type="ORF">FNW21_05935</name>
</gene>
<feature type="signal peptide" evidence="1">
    <location>
        <begin position="1"/>
        <end position="22"/>
    </location>
</feature>
<protein>
    <recommendedName>
        <fullName evidence="4">Adhesin domain-containing protein</fullName>
    </recommendedName>
</protein>
<evidence type="ECO:0000313" key="2">
    <source>
        <dbReference type="EMBL" id="TRX40839.1"/>
    </source>
</evidence>
<dbReference type="RefSeq" id="WP_144255822.1">
    <property type="nucleotide sequence ID" value="NZ_VJZT01000004.1"/>
</dbReference>
<reference evidence="2 3" key="1">
    <citation type="submission" date="2019-07" db="EMBL/GenBank/DDBJ databases">
        <title>Novel species of Flavobacterium.</title>
        <authorList>
            <person name="Liu Q."/>
            <person name="Xin Y.-H."/>
        </authorList>
    </citation>
    <scope>NUCLEOTIDE SEQUENCE [LARGE SCALE GENOMIC DNA]</scope>
    <source>
        <strain evidence="2 3">LB1R34</strain>
    </source>
</reference>
<feature type="chain" id="PRO_5022045975" description="Adhesin domain-containing protein" evidence="1">
    <location>
        <begin position="23"/>
        <end position="353"/>
    </location>
</feature>
<keyword evidence="3" id="KW-1185">Reference proteome</keyword>
<dbReference type="OrthoDB" id="1117657at2"/>
<comment type="caution">
    <text evidence="2">The sequence shown here is derived from an EMBL/GenBank/DDBJ whole genome shotgun (WGS) entry which is preliminary data.</text>
</comment>
<evidence type="ECO:0000313" key="3">
    <source>
        <dbReference type="Proteomes" id="UP000316371"/>
    </source>
</evidence>
<dbReference type="EMBL" id="VJZT01000004">
    <property type="protein sequence ID" value="TRX40839.1"/>
    <property type="molecule type" value="Genomic_DNA"/>
</dbReference>
<proteinExistence type="predicted"/>
<dbReference type="Proteomes" id="UP000316371">
    <property type="component" value="Unassembled WGS sequence"/>
</dbReference>
<evidence type="ECO:0008006" key="4">
    <source>
        <dbReference type="Google" id="ProtNLM"/>
    </source>
</evidence>
<keyword evidence="1" id="KW-0732">Signal</keyword>
<organism evidence="2 3">
    <name type="scientific">Flavobacterium restrictum</name>
    <dbReference type="NCBI Taxonomy" id="2594428"/>
    <lineage>
        <taxon>Bacteria</taxon>
        <taxon>Pseudomonadati</taxon>
        <taxon>Bacteroidota</taxon>
        <taxon>Flavobacteriia</taxon>
        <taxon>Flavobacteriales</taxon>
        <taxon>Flavobacteriaceae</taxon>
        <taxon>Flavobacterium</taxon>
    </lineage>
</organism>
<name>A0A553E746_9FLAO</name>
<accession>A0A553E746</accession>
<dbReference type="AlphaFoldDB" id="A0A553E746"/>
<sequence>MKKQCNLLLLLLLIPLSSFSTATDYTFVKQKNIQKAYFVNPDAGLTIDNSYGTILVSTWDEDKIEFNIQIKVSGDKENWVNQRIDDITVDINALKGWVSAKTIIENSNTKNNGKNNSFEINYSVKIPKNGSVKLLNKYGNISTSDLFGSTDITCKYGKITLGKLYNSRNAIQMEYCSASSIAYMKYGNVLSRYSGLTIDEVDKLDLVSDYTDVVIANSGDVKIISKYGAIKLATVNSLDATGNYLSIKIGTVMNQLKLVTRYSDVAIGAIQSRANDVTIVSGYSGLNIGFQSNYAFDFDVSVRYADFKYDSDLEISSKAETNNSKKYNGFYKKKGVNKMTIVSDYGNVVLRKN</sequence>
<evidence type="ECO:0000256" key="1">
    <source>
        <dbReference type="SAM" id="SignalP"/>
    </source>
</evidence>